<keyword evidence="8" id="KW-1185">Reference proteome</keyword>
<keyword evidence="2" id="KW-0031">Aminopeptidase</keyword>
<dbReference type="Pfam" id="PF05343">
    <property type="entry name" value="Peptidase_M42"/>
    <property type="match status" value="1"/>
</dbReference>
<dbReference type="Gene3D" id="3.40.630.10">
    <property type="entry name" value="Zn peptidases"/>
    <property type="match status" value="1"/>
</dbReference>
<proteinExistence type="inferred from homology"/>
<evidence type="ECO:0000256" key="5">
    <source>
        <dbReference type="ARBA" id="ARBA00022801"/>
    </source>
</evidence>
<reference evidence="8" key="1">
    <citation type="journal article" date="2019" name="Int. J. Syst. Evol. Microbiol.">
        <title>The Global Catalogue of Microorganisms (GCM) 10K type strain sequencing project: providing services to taxonomists for standard genome sequencing and annotation.</title>
        <authorList>
            <consortium name="The Broad Institute Genomics Platform"/>
            <consortium name="The Broad Institute Genome Sequencing Center for Infectious Disease"/>
            <person name="Wu L."/>
            <person name="Ma J."/>
        </authorList>
    </citation>
    <scope>NUCLEOTIDE SEQUENCE [LARGE SCALE GENOMIC DNA]</scope>
    <source>
        <strain evidence="8">GH52</strain>
    </source>
</reference>
<evidence type="ECO:0000313" key="7">
    <source>
        <dbReference type="EMBL" id="MFD2116649.1"/>
    </source>
</evidence>
<keyword evidence="5" id="KW-0378">Hydrolase</keyword>
<comment type="similarity">
    <text evidence="1 6">Belongs to the peptidase M42 family.</text>
</comment>
<dbReference type="Proteomes" id="UP001597362">
    <property type="component" value="Unassembled WGS sequence"/>
</dbReference>
<dbReference type="PANTHER" id="PTHR32481">
    <property type="entry name" value="AMINOPEPTIDASE"/>
    <property type="match status" value="1"/>
</dbReference>
<dbReference type="InterPro" id="IPR051464">
    <property type="entry name" value="Peptidase_M42_aminopept"/>
</dbReference>
<evidence type="ECO:0000256" key="4">
    <source>
        <dbReference type="ARBA" id="ARBA00022723"/>
    </source>
</evidence>
<evidence type="ECO:0000256" key="1">
    <source>
        <dbReference type="ARBA" id="ARBA00006272"/>
    </source>
</evidence>
<keyword evidence="4" id="KW-0479">Metal-binding</keyword>
<evidence type="ECO:0000256" key="3">
    <source>
        <dbReference type="ARBA" id="ARBA00022670"/>
    </source>
</evidence>
<dbReference type="RefSeq" id="WP_377773046.1">
    <property type="nucleotide sequence ID" value="NZ_JBHUHO010000031.1"/>
</dbReference>
<dbReference type="PANTHER" id="PTHR32481:SF0">
    <property type="entry name" value="AMINOPEPTIDASE YPDE-RELATED"/>
    <property type="match status" value="1"/>
</dbReference>
<accession>A0ABW4YLV9</accession>
<comment type="caution">
    <text evidence="7">The sequence shown here is derived from an EMBL/GenBank/DDBJ whole genome shotgun (WGS) entry which is preliminary data.</text>
</comment>
<evidence type="ECO:0000256" key="6">
    <source>
        <dbReference type="PIRNR" id="PIRNR001123"/>
    </source>
</evidence>
<gene>
    <name evidence="7" type="ORF">ACFSJH_13045</name>
</gene>
<sequence>MDTKTLALFQTLTELPGVPGHEQQVRAFMREQLTPYADEIIGDRLGSIFGVKHGPAGAPKVMVMGHMDEVGFMVTAITAYGMLKFVPLGGFRPQVLLGQRVRVMTSTKQLDGIIMTSPAFLQDNERAVPIDKLFIDIGVSTKQAAVDAGIVPGQQAVFHSPFTPLVDGKHIMAKAWDNRYGVGLAIELIQELHGEQLPNQLYAGASVQEEVGLRGAQTAAQLIQPDIAYIVDASPELSFAGDTEAMGRLGDGTLLRIMDATMITDRRLVEFITDIAQTYHIKYQYYVGKGGTDAGRVHLSGIGVPSTVVGICARYAHSGASIIHTEDYAQAKELLKQLVRHTDATMLKTVTE</sequence>
<dbReference type="Gene3D" id="2.40.30.40">
    <property type="entry name" value="Peptidase M42, domain 2"/>
    <property type="match status" value="1"/>
</dbReference>
<dbReference type="EMBL" id="JBHUHO010000031">
    <property type="protein sequence ID" value="MFD2116649.1"/>
    <property type="molecule type" value="Genomic_DNA"/>
</dbReference>
<dbReference type="InterPro" id="IPR023367">
    <property type="entry name" value="Peptidase_M42_dom2"/>
</dbReference>
<evidence type="ECO:0000256" key="2">
    <source>
        <dbReference type="ARBA" id="ARBA00022438"/>
    </source>
</evidence>
<dbReference type="SUPFAM" id="SSF53187">
    <property type="entry name" value="Zn-dependent exopeptidases"/>
    <property type="match status" value="1"/>
</dbReference>
<dbReference type="PIRSF" id="PIRSF001123">
    <property type="entry name" value="PepA_GA"/>
    <property type="match status" value="1"/>
</dbReference>
<keyword evidence="3" id="KW-0645">Protease</keyword>
<dbReference type="CDD" id="cd05656">
    <property type="entry name" value="M42_Frv"/>
    <property type="match status" value="1"/>
</dbReference>
<name>A0ABW4YLV9_9BACL</name>
<organism evidence="7 8">
    <name type="scientific">Paenibacillus yanchengensis</name>
    <dbReference type="NCBI Taxonomy" id="2035833"/>
    <lineage>
        <taxon>Bacteria</taxon>
        <taxon>Bacillati</taxon>
        <taxon>Bacillota</taxon>
        <taxon>Bacilli</taxon>
        <taxon>Bacillales</taxon>
        <taxon>Paenibacillaceae</taxon>
        <taxon>Paenibacillus</taxon>
    </lineage>
</organism>
<dbReference type="InterPro" id="IPR008007">
    <property type="entry name" value="Peptidase_M42"/>
</dbReference>
<evidence type="ECO:0000313" key="8">
    <source>
        <dbReference type="Proteomes" id="UP001597362"/>
    </source>
</evidence>
<dbReference type="SUPFAM" id="SSF101821">
    <property type="entry name" value="Aminopeptidase/glucanase lid domain"/>
    <property type="match status" value="1"/>
</dbReference>
<protein>
    <submittedName>
        <fullName evidence="7">M42 family metallopeptidase</fullName>
    </submittedName>
</protein>